<evidence type="ECO:0000313" key="2">
    <source>
        <dbReference type="EMBL" id="KAL1897520.1"/>
    </source>
</evidence>
<feature type="compositionally biased region" description="Polar residues" evidence="1">
    <location>
        <begin position="422"/>
        <end position="433"/>
    </location>
</feature>
<evidence type="ECO:0000313" key="3">
    <source>
        <dbReference type="Proteomes" id="UP001583280"/>
    </source>
</evidence>
<organism evidence="2 3">
    <name type="scientific">Ceratocystis pirilliformis</name>
    <dbReference type="NCBI Taxonomy" id="259994"/>
    <lineage>
        <taxon>Eukaryota</taxon>
        <taxon>Fungi</taxon>
        <taxon>Dikarya</taxon>
        <taxon>Ascomycota</taxon>
        <taxon>Pezizomycotina</taxon>
        <taxon>Sordariomycetes</taxon>
        <taxon>Hypocreomycetidae</taxon>
        <taxon>Microascales</taxon>
        <taxon>Ceratocystidaceae</taxon>
        <taxon>Ceratocystis</taxon>
    </lineage>
</organism>
<dbReference type="EMBL" id="JAWDJO010000044">
    <property type="protein sequence ID" value="KAL1897520.1"/>
    <property type="molecule type" value="Genomic_DNA"/>
</dbReference>
<name>A0ABR3ZA37_9PEZI</name>
<accession>A0ABR3ZA37</accession>
<protein>
    <submittedName>
        <fullName evidence="2">Uncharacterized protein</fullName>
    </submittedName>
</protein>
<comment type="caution">
    <text evidence="2">The sequence shown here is derived from an EMBL/GenBank/DDBJ whole genome shotgun (WGS) entry which is preliminary data.</text>
</comment>
<feature type="region of interest" description="Disordered" evidence="1">
    <location>
        <begin position="411"/>
        <end position="433"/>
    </location>
</feature>
<gene>
    <name evidence="2" type="ORF">Cpir12675_002308</name>
</gene>
<reference evidence="2 3" key="1">
    <citation type="journal article" date="2024" name="IMA Fungus">
        <title>IMA Genome - F19 : A genome assembly and annotation guide to empower mycologists, including annotated draft genome sequences of Ceratocystis pirilliformis, Diaporthe australafricana, Fusarium ophioides, Paecilomyces lecythidis, and Sporothrix stenoceras.</title>
        <authorList>
            <person name="Aylward J."/>
            <person name="Wilson A.M."/>
            <person name="Visagie C.M."/>
            <person name="Spraker J."/>
            <person name="Barnes I."/>
            <person name="Buitendag C."/>
            <person name="Ceriani C."/>
            <person name="Del Mar Angel L."/>
            <person name="du Plessis D."/>
            <person name="Fuchs T."/>
            <person name="Gasser K."/>
            <person name="Kramer D."/>
            <person name="Li W."/>
            <person name="Munsamy K."/>
            <person name="Piso A."/>
            <person name="Price J.L."/>
            <person name="Sonnekus B."/>
            <person name="Thomas C."/>
            <person name="van der Nest A."/>
            <person name="van Dijk A."/>
            <person name="van Heerden A."/>
            <person name="van Vuuren N."/>
            <person name="Yilmaz N."/>
            <person name="Duong T.A."/>
            <person name="van der Merwe N.A."/>
            <person name="Wingfield M.J."/>
            <person name="Wingfield B.D."/>
        </authorList>
    </citation>
    <scope>NUCLEOTIDE SEQUENCE [LARGE SCALE GENOMIC DNA]</scope>
    <source>
        <strain evidence="2 3">CMW 12675</strain>
    </source>
</reference>
<evidence type="ECO:0000256" key="1">
    <source>
        <dbReference type="SAM" id="MobiDB-lite"/>
    </source>
</evidence>
<dbReference type="Proteomes" id="UP001583280">
    <property type="component" value="Unassembled WGS sequence"/>
</dbReference>
<sequence length="540" mass="58714">MAYNNPDLPIQSIEFDSDDELSAENDENTLETASCIFDFDFDDGVSMTRNSRISEVLALDTDTLLSKQRKATFMIKSRTTFQDAVRATAAEFNIEPTLDKHSNTALPGTMAFKCRDGFEGTEVIPNSPGLQYTSKRRRNQCLPLGSLPTKKVWQDTPNKKIKRPMQELENIDGLESRRDTRELSCFGQLELTPTKAHDIVMTKSPNHGSGENSLITSLHSVELSERYTGSTKAADIPDIFALRPPSTVGSLSKSSGTCPPLRYLTDQGKKPFNVSVVLTQTQAADLTHTSECTDASTYHRAQFNQHTNFSGSGATIADSSQTSAADTEFEKAKCCAMPENNSVTENQLISGEVPKLALIQIQETDDSKALAKHSATRHKSTEKSTVEAVKRKPLGCEKVSVTGDAAGCFEGNSGEGEAAPESLTSNTPVSNKELPSSLIAQDTVNEDTLTLLSTLSHPGISRPPQIQTDMMEDTKKLDLLLPSPSRKRSKSQGFLLVTKKAIGLADKANKTDKARRTSSGGQSLHLPTGHCFGQLNTYIG</sequence>
<proteinExistence type="predicted"/>
<keyword evidence="3" id="KW-1185">Reference proteome</keyword>